<dbReference type="EMBL" id="MPUH01000062">
    <property type="protein sequence ID" value="OMJ92411.1"/>
    <property type="molecule type" value="Genomic_DNA"/>
</dbReference>
<dbReference type="Proteomes" id="UP000187209">
    <property type="component" value="Unassembled WGS sequence"/>
</dbReference>
<dbReference type="AlphaFoldDB" id="A0A1R2CTV2"/>
<accession>A0A1R2CTV2</accession>
<gene>
    <name evidence="1" type="ORF">SteCoe_4859</name>
</gene>
<organism evidence="1 2">
    <name type="scientific">Stentor coeruleus</name>
    <dbReference type="NCBI Taxonomy" id="5963"/>
    <lineage>
        <taxon>Eukaryota</taxon>
        <taxon>Sar</taxon>
        <taxon>Alveolata</taxon>
        <taxon>Ciliophora</taxon>
        <taxon>Postciliodesmatophora</taxon>
        <taxon>Heterotrichea</taxon>
        <taxon>Heterotrichida</taxon>
        <taxon>Stentoridae</taxon>
        <taxon>Stentor</taxon>
    </lineage>
</organism>
<name>A0A1R2CTV2_9CILI</name>
<evidence type="ECO:0000313" key="2">
    <source>
        <dbReference type="Proteomes" id="UP000187209"/>
    </source>
</evidence>
<reference evidence="1 2" key="1">
    <citation type="submission" date="2016-11" db="EMBL/GenBank/DDBJ databases">
        <title>The macronuclear genome of Stentor coeruleus: a giant cell with tiny introns.</title>
        <authorList>
            <person name="Slabodnick M."/>
            <person name="Ruby J.G."/>
            <person name="Reiff S.B."/>
            <person name="Swart E.C."/>
            <person name="Gosai S."/>
            <person name="Prabakaran S."/>
            <person name="Witkowska E."/>
            <person name="Larue G.E."/>
            <person name="Fisher S."/>
            <person name="Freeman R.M."/>
            <person name="Gunawardena J."/>
            <person name="Chu W."/>
            <person name="Stover N.A."/>
            <person name="Gregory B.D."/>
            <person name="Nowacki M."/>
            <person name="Derisi J."/>
            <person name="Roy S.W."/>
            <person name="Marshall W.F."/>
            <person name="Sood P."/>
        </authorList>
    </citation>
    <scope>NUCLEOTIDE SEQUENCE [LARGE SCALE GENOMIC DNA]</scope>
    <source>
        <strain evidence="1">WM001</strain>
    </source>
</reference>
<sequence>MSASFRERFKSRFSIIGKQGIILQLHDKEVKSPEPSRINVSCLVNSEKTLKGSKNLLKVKINRNQSFDINNKSSGYIPYTLREYKCSKPEKYYKLGGLGLVSFESHDSKQKKKMYYKRNEYANQVNCSNILKLSEKFSNPKKYYDVNIRYRKPDIHKRYASVLD</sequence>
<keyword evidence="2" id="KW-1185">Reference proteome</keyword>
<comment type="caution">
    <text evidence="1">The sequence shown here is derived from an EMBL/GenBank/DDBJ whole genome shotgun (WGS) entry which is preliminary data.</text>
</comment>
<protein>
    <submittedName>
        <fullName evidence="1">Uncharacterized protein</fullName>
    </submittedName>
</protein>
<proteinExistence type="predicted"/>
<evidence type="ECO:0000313" key="1">
    <source>
        <dbReference type="EMBL" id="OMJ92411.1"/>
    </source>
</evidence>